<gene>
    <name evidence="3" type="ORF">OPV22_010949</name>
</gene>
<dbReference type="CDD" id="cd06865">
    <property type="entry name" value="PX_SNX_like"/>
    <property type="match status" value="1"/>
</dbReference>
<dbReference type="InterPro" id="IPR044279">
    <property type="entry name" value="SNX2A/B"/>
</dbReference>
<dbReference type="GO" id="GO:0005768">
    <property type="term" value="C:endosome"/>
    <property type="evidence" value="ECO:0007669"/>
    <property type="project" value="UniProtKB-ARBA"/>
</dbReference>
<dbReference type="PROSITE" id="PS50195">
    <property type="entry name" value="PX"/>
    <property type="match status" value="1"/>
</dbReference>
<reference evidence="3 4" key="1">
    <citation type="submission" date="2022-12" db="EMBL/GenBank/DDBJ databases">
        <title>Chromosome-scale assembly of the Ensete ventricosum genome.</title>
        <authorList>
            <person name="Dussert Y."/>
            <person name="Stocks J."/>
            <person name="Wendawek A."/>
            <person name="Woldeyes F."/>
            <person name="Nichols R.A."/>
            <person name="Borrell J.S."/>
        </authorList>
    </citation>
    <scope>NUCLEOTIDE SEQUENCE [LARGE SCALE GENOMIC DNA]</scope>
    <source>
        <strain evidence="4">cv. Maze</strain>
        <tissue evidence="3">Seeds</tissue>
    </source>
</reference>
<dbReference type="SUPFAM" id="SSF64268">
    <property type="entry name" value="PX domain"/>
    <property type="match status" value="1"/>
</dbReference>
<dbReference type="PANTHER" id="PTHR46757">
    <property type="entry name" value="SORTING NEXIN-RELATED"/>
    <property type="match status" value="1"/>
</dbReference>
<evidence type="ECO:0000259" key="2">
    <source>
        <dbReference type="PROSITE" id="PS50195"/>
    </source>
</evidence>
<dbReference type="Gene3D" id="1.20.1270.60">
    <property type="entry name" value="Arfaptin homology (AH) domain/BAR domain"/>
    <property type="match status" value="1"/>
</dbReference>
<dbReference type="SMART" id="SM00312">
    <property type="entry name" value="PX"/>
    <property type="match status" value="1"/>
</dbReference>
<dbReference type="InterPro" id="IPR036871">
    <property type="entry name" value="PX_dom_sf"/>
</dbReference>
<dbReference type="PANTHER" id="PTHR46757:SF2">
    <property type="entry name" value="OS05G0346100 PROTEIN"/>
    <property type="match status" value="1"/>
</dbReference>
<dbReference type="Gene3D" id="3.30.1520.10">
    <property type="entry name" value="Phox-like domain"/>
    <property type="match status" value="1"/>
</dbReference>
<sequence length="451" mass="49710">MMGLGAFVGFISTRAREEMESLARSDAAASDCRTAMSSFLPFDADPLPLPTPRGGDAPSPAGPSFAAMPPRAAASDDRCIAVSDPQTEVEAANSLVPGGTTYVTYFITTSVRPGSVDAGPAEFSVRRRFRDVVKLADRLAEAYRGFFIPPRPDKNLVDSQIMQKHEFVENRRLALETYLRRLAEHPVIGKSDELRVFLQAKGKLPLPTTTYVASRMMDGAVRLPKQLFGEWAAAQVAPQDIVQPAKGGRDLLRIFKDLKQAVVNDWGGVKPSVVEEDKEFLERKEKMHDLERQLTPASQQAEALIRSQQDLGETISQRIRAADTKNVATAAVKASGLYLELNAHAIKHLDTLHEYLGLTIAARSAFSDRSSALLTVQTLISDFTTLNTRVEKLEAASSKIFGDDKEKQPEHDDFLSMLKGFVINQVGYSEKIANVWATITEETIRYARDNN</sequence>
<dbReference type="EMBL" id="JAQQAF010000003">
    <property type="protein sequence ID" value="KAJ8500397.1"/>
    <property type="molecule type" value="Genomic_DNA"/>
</dbReference>
<dbReference type="Pfam" id="PF00787">
    <property type="entry name" value="PX"/>
    <property type="match status" value="1"/>
</dbReference>
<comment type="caution">
    <text evidence="3">The sequence shown here is derived from an EMBL/GenBank/DDBJ whole genome shotgun (WGS) entry which is preliminary data.</text>
</comment>
<dbReference type="GO" id="GO:0035091">
    <property type="term" value="F:phosphatidylinositol binding"/>
    <property type="evidence" value="ECO:0007669"/>
    <property type="project" value="InterPro"/>
</dbReference>
<protein>
    <recommendedName>
        <fullName evidence="2">PX domain-containing protein</fullName>
    </recommendedName>
</protein>
<dbReference type="GO" id="GO:0016020">
    <property type="term" value="C:membrane"/>
    <property type="evidence" value="ECO:0007669"/>
    <property type="project" value="UniProtKB-ARBA"/>
</dbReference>
<proteinExistence type="predicted"/>
<dbReference type="InterPro" id="IPR027267">
    <property type="entry name" value="AH/BAR_dom_sf"/>
</dbReference>
<organism evidence="3 4">
    <name type="scientific">Ensete ventricosum</name>
    <name type="common">Abyssinian banana</name>
    <name type="synonym">Musa ensete</name>
    <dbReference type="NCBI Taxonomy" id="4639"/>
    <lineage>
        <taxon>Eukaryota</taxon>
        <taxon>Viridiplantae</taxon>
        <taxon>Streptophyta</taxon>
        <taxon>Embryophyta</taxon>
        <taxon>Tracheophyta</taxon>
        <taxon>Spermatophyta</taxon>
        <taxon>Magnoliopsida</taxon>
        <taxon>Liliopsida</taxon>
        <taxon>Zingiberales</taxon>
        <taxon>Musaceae</taxon>
        <taxon>Ensete</taxon>
    </lineage>
</organism>
<dbReference type="InterPro" id="IPR001683">
    <property type="entry name" value="PX_dom"/>
</dbReference>
<evidence type="ECO:0000313" key="4">
    <source>
        <dbReference type="Proteomes" id="UP001222027"/>
    </source>
</evidence>
<feature type="domain" description="PX" evidence="2">
    <location>
        <begin position="83"/>
        <end position="205"/>
    </location>
</feature>
<dbReference type="AlphaFoldDB" id="A0AAV8RHZ4"/>
<feature type="region of interest" description="Disordered" evidence="1">
    <location>
        <begin position="45"/>
        <end position="69"/>
    </location>
</feature>
<evidence type="ECO:0000256" key="1">
    <source>
        <dbReference type="SAM" id="MobiDB-lite"/>
    </source>
</evidence>
<keyword evidence="4" id="KW-1185">Reference proteome</keyword>
<name>A0AAV8RHZ4_ENSVE</name>
<dbReference type="Proteomes" id="UP001222027">
    <property type="component" value="Unassembled WGS sequence"/>
</dbReference>
<accession>A0AAV8RHZ4</accession>
<evidence type="ECO:0000313" key="3">
    <source>
        <dbReference type="EMBL" id="KAJ8500397.1"/>
    </source>
</evidence>